<comment type="similarity">
    <text evidence="6">Belongs to the LptE lipoprotein family.</text>
</comment>
<evidence type="ECO:0000256" key="6">
    <source>
        <dbReference type="HAMAP-Rule" id="MF_01186"/>
    </source>
</evidence>
<comment type="caution">
    <text evidence="8">The sequence shown here is derived from an EMBL/GenBank/DDBJ whole genome shotgun (WGS) entry which is preliminary data.</text>
</comment>
<comment type="subunit">
    <text evidence="6">Component of the lipopolysaccharide transport and assembly complex. Interacts with LptD.</text>
</comment>
<gene>
    <name evidence="6" type="primary">lptE</name>
    <name evidence="8" type="ORF">GCM10009092_31020</name>
</gene>
<keyword evidence="2 6" id="KW-0472">Membrane</keyword>
<evidence type="ECO:0000256" key="1">
    <source>
        <dbReference type="ARBA" id="ARBA00022729"/>
    </source>
</evidence>
<dbReference type="PANTHER" id="PTHR38098:SF1">
    <property type="entry name" value="LPS-ASSEMBLY LIPOPROTEIN LPTE"/>
    <property type="match status" value="1"/>
</dbReference>
<dbReference type="HAMAP" id="MF_01186">
    <property type="entry name" value="LPS_assembly_LptE"/>
    <property type="match status" value="1"/>
</dbReference>
<sequence length="163" mass="18409">MRHLSLLVIATLLLSACGFHLRGAGALGDSINNVYVSSDNIHAPLSRTLRDRLKSHKVALLDTPEEQATILYLHPEKMDRSLLSLFSTGQVAEYELNYQVTFEVKLPGQEARLYSFDLSREYQDDPNAVLAKSREMNLILDEMRKQAADRIIRQLGQLSQTPL</sequence>
<name>A0ABN0XHT1_9ALTE</name>
<evidence type="ECO:0000256" key="5">
    <source>
        <dbReference type="ARBA" id="ARBA00023288"/>
    </source>
</evidence>
<feature type="signal peptide" evidence="7">
    <location>
        <begin position="1"/>
        <end position="21"/>
    </location>
</feature>
<keyword evidence="5 6" id="KW-0449">Lipoprotein</keyword>
<keyword evidence="4 6" id="KW-0998">Cell outer membrane</keyword>
<comment type="subcellular location">
    <subcellularLocation>
        <location evidence="6">Cell outer membrane</location>
        <topology evidence="6">Lipid-anchor</topology>
    </subcellularLocation>
</comment>
<protein>
    <recommendedName>
        <fullName evidence="6">LPS-assembly lipoprotein LptE</fullName>
    </recommendedName>
</protein>
<proteinExistence type="inferred from homology"/>
<dbReference type="Pfam" id="PF04390">
    <property type="entry name" value="LptE"/>
    <property type="match status" value="1"/>
</dbReference>
<comment type="function">
    <text evidence="6">Together with LptD, is involved in the assembly of lipopolysaccharide (LPS) at the surface of the outer membrane. Required for the proper assembly of LptD. Binds LPS and may serve as the LPS recognition site at the outer membrane.</text>
</comment>
<keyword evidence="9" id="KW-1185">Reference proteome</keyword>
<evidence type="ECO:0000256" key="7">
    <source>
        <dbReference type="SAM" id="SignalP"/>
    </source>
</evidence>
<evidence type="ECO:0000256" key="2">
    <source>
        <dbReference type="ARBA" id="ARBA00023136"/>
    </source>
</evidence>
<reference evidence="8 9" key="1">
    <citation type="journal article" date="2019" name="Int. J. Syst. Evol. Microbiol.">
        <title>The Global Catalogue of Microorganisms (GCM) 10K type strain sequencing project: providing services to taxonomists for standard genome sequencing and annotation.</title>
        <authorList>
            <consortium name="The Broad Institute Genomics Platform"/>
            <consortium name="The Broad Institute Genome Sequencing Center for Infectious Disease"/>
            <person name="Wu L."/>
            <person name="Ma J."/>
        </authorList>
    </citation>
    <scope>NUCLEOTIDE SEQUENCE [LARGE SCALE GENOMIC DNA]</scope>
    <source>
        <strain evidence="8 9">JCM 13378</strain>
    </source>
</reference>
<accession>A0ABN0XHT1</accession>
<dbReference type="Gene3D" id="3.30.160.150">
    <property type="entry name" value="Lipoprotein like domain"/>
    <property type="match status" value="1"/>
</dbReference>
<organism evidence="8 9">
    <name type="scientific">Bowmanella denitrificans</name>
    <dbReference type="NCBI Taxonomy" id="366582"/>
    <lineage>
        <taxon>Bacteria</taxon>
        <taxon>Pseudomonadati</taxon>
        <taxon>Pseudomonadota</taxon>
        <taxon>Gammaproteobacteria</taxon>
        <taxon>Alteromonadales</taxon>
        <taxon>Alteromonadaceae</taxon>
        <taxon>Bowmanella</taxon>
    </lineage>
</organism>
<dbReference type="InterPro" id="IPR007485">
    <property type="entry name" value="LPS_assembly_LptE"/>
</dbReference>
<dbReference type="Proteomes" id="UP001501757">
    <property type="component" value="Unassembled WGS sequence"/>
</dbReference>
<evidence type="ECO:0000313" key="9">
    <source>
        <dbReference type="Proteomes" id="UP001501757"/>
    </source>
</evidence>
<dbReference type="EMBL" id="BAAAEI010000020">
    <property type="protein sequence ID" value="GAA0364466.1"/>
    <property type="molecule type" value="Genomic_DNA"/>
</dbReference>
<dbReference type="RefSeq" id="WP_343846153.1">
    <property type="nucleotide sequence ID" value="NZ_BAAAEI010000020.1"/>
</dbReference>
<dbReference type="PROSITE" id="PS51257">
    <property type="entry name" value="PROKAR_LIPOPROTEIN"/>
    <property type="match status" value="1"/>
</dbReference>
<dbReference type="PANTHER" id="PTHR38098">
    <property type="entry name" value="LPS-ASSEMBLY LIPOPROTEIN LPTE"/>
    <property type="match status" value="1"/>
</dbReference>
<evidence type="ECO:0000256" key="4">
    <source>
        <dbReference type="ARBA" id="ARBA00023237"/>
    </source>
</evidence>
<keyword evidence="3 6" id="KW-0564">Palmitate</keyword>
<keyword evidence="1 6" id="KW-0732">Signal</keyword>
<feature type="chain" id="PRO_5046097748" description="LPS-assembly lipoprotein LptE" evidence="7">
    <location>
        <begin position="22"/>
        <end position="163"/>
    </location>
</feature>
<evidence type="ECO:0000313" key="8">
    <source>
        <dbReference type="EMBL" id="GAA0364466.1"/>
    </source>
</evidence>
<evidence type="ECO:0000256" key="3">
    <source>
        <dbReference type="ARBA" id="ARBA00023139"/>
    </source>
</evidence>